<dbReference type="NCBIfam" id="TIGR00763">
    <property type="entry name" value="lon"/>
    <property type="match status" value="1"/>
</dbReference>
<dbReference type="Pfam" id="PF22667">
    <property type="entry name" value="Lon_lid"/>
    <property type="match status" value="1"/>
</dbReference>
<evidence type="ECO:0000256" key="4">
    <source>
        <dbReference type="ARBA" id="ARBA00022741"/>
    </source>
</evidence>
<comment type="subunit">
    <text evidence="9 10">Homohexamer. Organized in a ring with a central cavity.</text>
</comment>
<comment type="catalytic activity">
    <reaction evidence="9 10 13">
        <text>Hydrolysis of proteins in presence of ATP.</text>
        <dbReference type="EC" id="3.4.21.53"/>
    </reaction>
</comment>
<dbReference type="InterPro" id="IPR003593">
    <property type="entry name" value="AAA+_ATPase"/>
</dbReference>
<dbReference type="GO" id="GO:0034605">
    <property type="term" value="P:cellular response to heat"/>
    <property type="evidence" value="ECO:0007669"/>
    <property type="project" value="UniProtKB-UniRule"/>
</dbReference>
<dbReference type="GO" id="GO:0005524">
    <property type="term" value="F:ATP binding"/>
    <property type="evidence" value="ECO:0007669"/>
    <property type="project" value="UniProtKB-UniRule"/>
</dbReference>
<name>A0A2T2WZU4_9FIRM</name>
<evidence type="ECO:0000256" key="10">
    <source>
        <dbReference type="PIRNR" id="PIRNR001174"/>
    </source>
</evidence>
<proteinExistence type="evidence at transcript level"/>
<dbReference type="CDD" id="cd19500">
    <property type="entry name" value="RecA-like_Lon"/>
    <property type="match status" value="1"/>
</dbReference>
<dbReference type="GO" id="GO:0016887">
    <property type="term" value="F:ATP hydrolysis activity"/>
    <property type="evidence" value="ECO:0007669"/>
    <property type="project" value="UniProtKB-UniRule"/>
</dbReference>
<dbReference type="InterPro" id="IPR015947">
    <property type="entry name" value="PUA-like_sf"/>
</dbReference>
<keyword evidence="6 9" id="KW-0720">Serine protease</keyword>
<dbReference type="PROSITE" id="PS01046">
    <property type="entry name" value="LON_SER"/>
    <property type="match status" value="1"/>
</dbReference>
<comment type="induction">
    <text evidence="9">By heat shock.</text>
</comment>
<dbReference type="GO" id="GO:0004252">
    <property type="term" value="F:serine-type endopeptidase activity"/>
    <property type="evidence" value="ECO:0007669"/>
    <property type="project" value="UniProtKB-UniRule"/>
</dbReference>
<dbReference type="InterPro" id="IPR027417">
    <property type="entry name" value="P-loop_NTPase"/>
</dbReference>
<dbReference type="SUPFAM" id="SSF52540">
    <property type="entry name" value="P-loop containing nucleoside triphosphate hydrolases"/>
    <property type="match status" value="1"/>
</dbReference>
<evidence type="ECO:0000256" key="8">
    <source>
        <dbReference type="ARBA" id="ARBA00023016"/>
    </source>
</evidence>
<evidence type="ECO:0000256" key="3">
    <source>
        <dbReference type="ARBA" id="ARBA00022670"/>
    </source>
</evidence>
<dbReference type="Pfam" id="PF00004">
    <property type="entry name" value="AAA"/>
    <property type="match status" value="1"/>
</dbReference>
<feature type="domain" description="Lon N-terminal" evidence="17">
    <location>
        <begin position="5"/>
        <end position="197"/>
    </location>
</feature>
<dbReference type="InterPro" id="IPR003959">
    <property type="entry name" value="ATPase_AAA_core"/>
</dbReference>
<dbReference type="Gene3D" id="1.20.58.1480">
    <property type="match status" value="1"/>
</dbReference>
<dbReference type="Gene3D" id="3.40.50.300">
    <property type="entry name" value="P-loop containing nucleotide triphosphate hydrolases"/>
    <property type="match status" value="1"/>
</dbReference>
<keyword evidence="15" id="KW-0175">Coiled coil</keyword>
<comment type="caution">
    <text evidence="18">The sequence shown here is derived from an EMBL/GenBank/DDBJ whole genome shotgun (WGS) entry which is preliminary data.</text>
</comment>
<evidence type="ECO:0000256" key="11">
    <source>
        <dbReference type="PIRSR" id="PIRSR001174-1"/>
    </source>
</evidence>
<keyword evidence="7 9" id="KW-0067">ATP-binding</keyword>
<dbReference type="Gene3D" id="2.30.130.40">
    <property type="entry name" value="LON domain-like"/>
    <property type="match status" value="1"/>
</dbReference>
<dbReference type="PIRSF" id="PIRSF001174">
    <property type="entry name" value="Lon_proteas"/>
    <property type="match status" value="1"/>
</dbReference>
<dbReference type="PROSITE" id="PS51786">
    <property type="entry name" value="LON_PROTEOLYTIC"/>
    <property type="match status" value="1"/>
</dbReference>
<dbReference type="SUPFAM" id="SSF88697">
    <property type="entry name" value="PUA domain-like"/>
    <property type="match status" value="1"/>
</dbReference>
<feature type="active site" evidence="9 11">
    <location>
        <position position="716"/>
    </location>
</feature>
<reference evidence="18 19" key="1">
    <citation type="journal article" date="2014" name="BMC Genomics">
        <title>Comparison of environmental and isolate Sulfobacillus genomes reveals diverse carbon, sulfur, nitrogen, and hydrogen metabolisms.</title>
        <authorList>
            <person name="Justice N.B."/>
            <person name="Norman A."/>
            <person name="Brown C.T."/>
            <person name="Singh A."/>
            <person name="Thomas B.C."/>
            <person name="Banfield J.F."/>
        </authorList>
    </citation>
    <scope>NUCLEOTIDE SEQUENCE [LARGE SCALE GENOMIC DNA]</scope>
    <source>
        <strain evidence="18">AMDSBA1</strain>
    </source>
</reference>
<dbReference type="Gene3D" id="3.30.230.10">
    <property type="match status" value="1"/>
</dbReference>
<evidence type="ECO:0000256" key="6">
    <source>
        <dbReference type="ARBA" id="ARBA00022825"/>
    </source>
</evidence>
<dbReference type="EMBL" id="PXYT01000024">
    <property type="protein sequence ID" value="PSR27761.1"/>
    <property type="molecule type" value="Genomic_DNA"/>
</dbReference>
<evidence type="ECO:0000256" key="14">
    <source>
        <dbReference type="RuleBase" id="RU000591"/>
    </source>
</evidence>
<feature type="active site" evidence="9 11">
    <location>
        <position position="673"/>
    </location>
</feature>
<dbReference type="InterPro" id="IPR027543">
    <property type="entry name" value="Lon_bac"/>
</dbReference>
<dbReference type="InterPro" id="IPR027065">
    <property type="entry name" value="Lon_Prtase"/>
</dbReference>
<dbReference type="SUPFAM" id="SSF54211">
    <property type="entry name" value="Ribosomal protein S5 domain 2-like"/>
    <property type="match status" value="1"/>
</dbReference>
<sequence length="778" mass="87221">MDTQLPLLPLRGVLLFPYMVVPLEVGRERSLNALEKAMLGSQELLFVAQKDTRKDDPGEDDLYRVGIIGVVKQLLKMPTGGAKVVVEGHARAIIHRITDEGTYFEAEAESVVEDNEMSDETEALMRAVVDLFELYIKNSKKVPGEASVSMDVDDPGRLADTIISYLDIRTAEKQEVVEIFSANERLKKVSDILSRQMELLEIEKRINVRVRKQMERTQKEYYLREQLKAIQRELGETDEHADEVQELRRRLENTAGLSEDIREKIDREIDRLAKMPTMSAEAVVVRNYVDWLLNLPWGTETDERVDVEEAERILNEDHYGLKKVKDRILEYLAVRQLSQSLKGPILCLVGPPGVGKTSLARSIARATGRNFVRVSLGGVRDEAEIRGHRRTYVGALPGRIIQGMKQAGSKNPLFLLDEVDKMAMDFRGDPSAALLEVLDPEQNAHFSDHYIEVPFDLSQVMFITTANVLHTIPKPLLDRMETIVIPGYTEEEKLHIAWQFLWPKQMANHGLKASMVEISQHAIADIIRHYTREAGVRQLERQLGAVCRKVAREIVQGNEHTVRVSVTNLEKYLGPHQVHHRPKESQDEVGIVTGLAVTEAGGDVMPIEVTTMPGKGHLNLTGQLGDVMQESARAAYSYIRSRAQDFGIDPTFHETLDLHVHVPEGAIPKDGPSAGIAMATAMVSALSNIPVKAQIAMTGEITLRGHVLPVGGIKEKTLAAHRVGIRELILPEDNENDLDDLPRNVRRSMIIHLVKHLDSVLAFALSEKIAREKVVPQK</sequence>
<dbReference type="Gene3D" id="1.10.8.60">
    <property type="match status" value="1"/>
</dbReference>
<dbReference type="GO" id="GO:0005737">
    <property type="term" value="C:cytoplasm"/>
    <property type="evidence" value="ECO:0007669"/>
    <property type="project" value="UniProtKB-SubCell"/>
</dbReference>
<dbReference type="PANTHER" id="PTHR10046">
    <property type="entry name" value="ATP DEPENDENT LON PROTEASE FAMILY MEMBER"/>
    <property type="match status" value="1"/>
</dbReference>
<evidence type="ECO:0000256" key="12">
    <source>
        <dbReference type="PIRSR" id="PIRSR001174-2"/>
    </source>
</evidence>
<dbReference type="Gene3D" id="1.20.5.5270">
    <property type="match status" value="1"/>
</dbReference>
<dbReference type="Proteomes" id="UP000242699">
    <property type="component" value="Unassembled WGS sequence"/>
</dbReference>
<dbReference type="GO" id="GO:0006515">
    <property type="term" value="P:protein quality control for misfolded or incompletely synthesized proteins"/>
    <property type="evidence" value="ECO:0007669"/>
    <property type="project" value="UniProtKB-UniRule"/>
</dbReference>
<comment type="similarity">
    <text evidence="9 10 13 14">Belongs to the peptidase S16 family.</text>
</comment>
<dbReference type="EC" id="3.4.21.53" evidence="9 10"/>
<evidence type="ECO:0000313" key="18">
    <source>
        <dbReference type="EMBL" id="PSR27761.1"/>
    </source>
</evidence>
<evidence type="ECO:0000256" key="9">
    <source>
        <dbReference type="HAMAP-Rule" id="MF_01973"/>
    </source>
</evidence>
<dbReference type="HAMAP" id="MF_01973">
    <property type="entry name" value="lon_bact"/>
    <property type="match status" value="1"/>
</dbReference>
<dbReference type="InterPro" id="IPR014721">
    <property type="entry name" value="Ribsml_uS5_D2-typ_fold_subgr"/>
</dbReference>
<dbReference type="InterPro" id="IPR004815">
    <property type="entry name" value="Lon_bac/euk-typ"/>
</dbReference>
<evidence type="ECO:0000256" key="13">
    <source>
        <dbReference type="PROSITE-ProRule" id="PRU01122"/>
    </source>
</evidence>
<dbReference type="Pfam" id="PF05362">
    <property type="entry name" value="Lon_C"/>
    <property type="match status" value="1"/>
</dbReference>
<evidence type="ECO:0000256" key="7">
    <source>
        <dbReference type="ARBA" id="ARBA00022840"/>
    </source>
</evidence>
<dbReference type="FunFam" id="3.40.50.300:FF:000382">
    <property type="entry name" value="Lon protease homolog 2, peroxisomal"/>
    <property type="match status" value="1"/>
</dbReference>
<dbReference type="AlphaFoldDB" id="A0A2T2WZU4"/>
<evidence type="ECO:0000259" key="17">
    <source>
        <dbReference type="PROSITE" id="PS51787"/>
    </source>
</evidence>
<dbReference type="InterPro" id="IPR054594">
    <property type="entry name" value="Lon_lid"/>
</dbReference>
<keyword evidence="3 9" id="KW-0645">Protease</keyword>
<dbReference type="GO" id="GO:0004176">
    <property type="term" value="F:ATP-dependent peptidase activity"/>
    <property type="evidence" value="ECO:0007669"/>
    <property type="project" value="UniProtKB-UniRule"/>
</dbReference>
<dbReference type="FunFam" id="1.20.5.5270:FF:000002">
    <property type="entry name" value="Lon protease homolog"/>
    <property type="match status" value="1"/>
</dbReference>
<dbReference type="PRINTS" id="PR00830">
    <property type="entry name" value="ENDOLAPTASE"/>
</dbReference>
<feature type="binding site" evidence="9 12">
    <location>
        <begin position="350"/>
        <end position="357"/>
    </location>
    <ligand>
        <name>ATP</name>
        <dbReference type="ChEBI" id="CHEBI:30616"/>
    </ligand>
</feature>
<dbReference type="InterPro" id="IPR020568">
    <property type="entry name" value="Ribosomal_Su5_D2-typ_SF"/>
</dbReference>
<dbReference type="SMART" id="SM00382">
    <property type="entry name" value="AAA"/>
    <property type="match status" value="1"/>
</dbReference>
<dbReference type="PROSITE" id="PS51787">
    <property type="entry name" value="LON_N"/>
    <property type="match status" value="1"/>
</dbReference>
<dbReference type="InterPro" id="IPR008268">
    <property type="entry name" value="Peptidase_S16_AS"/>
</dbReference>
<comment type="function">
    <text evidence="9">ATP-dependent serine protease that mediates the selective degradation of mutant and abnormal proteins as well as certain short-lived regulatory proteins. Required for cellular homeostasis and for survival from DNA damage and developmental changes induced by stress. Degrades polypeptides processively to yield small peptide fragments that are 5 to 10 amino acids long. Binds to DNA in a double-stranded, site-specific manner.</text>
</comment>
<evidence type="ECO:0000313" key="19">
    <source>
        <dbReference type="Proteomes" id="UP000242699"/>
    </source>
</evidence>
<accession>A0A2T2WZU4</accession>
<dbReference type="NCBIfam" id="NF008053">
    <property type="entry name" value="PRK10787.1"/>
    <property type="match status" value="1"/>
</dbReference>
<evidence type="ECO:0000256" key="2">
    <source>
        <dbReference type="ARBA" id="ARBA00022490"/>
    </source>
</evidence>
<dbReference type="InterPro" id="IPR003111">
    <property type="entry name" value="Lon_prtase_N"/>
</dbReference>
<dbReference type="GO" id="GO:0043565">
    <property type="term" value="F:sequence-specific DNA binding"/>
    <property type="evidence" value="ECO:0007669"/>
    <property type="project" value="UniProtKB-UniRule"/>
</dbReference>
<keyword evidence="8 9" id="KW-0346">Stress response</keyword>
<keyword evidence="5 9" id="KW-0378">Hydrolase</keyword>
<dbReference type="SMART" id="SM00464">
    <property type="entry name" value="LON"/>
    <property type="match status" value="1"/>
</dbReference>
<protein>
    <recommendedName>
        <fullName evidence="9 10">Lon protease</fullName>
        <ecNumber evidence="9 10">3.4.21.53</ecNumber>
    </recommendedName>
    <alternativeName>
        <fullName evidence="9">ATP-dependent protease La</fullName>
    </alternativeName>
</protein>
<dbReference type="Pfam" id="PF02190">
    <property type="entry name" value="LON_substr_bdg"/>
    <property type="match status" value="1"/>
</dbReference>
<evidence type="ECO:0000256" key="1">
    <source>
        <dbReference type="ARBA" id="ARBA00004496"/>
    </source>
</evidence>
<keyword evidence="4 9" id="KW-0547">Nucleotide-binding</keyword>
<evidence type="ECO:0000259" key="16">
    <source>
        <dbReference type="PROSITE" id="PS51786"/>
    </source>
</evidence>
<evidence type="ECO:0000256" key="15">
    <source>
        <dbReference type="SAM" id="Coils"/>
    </source>
</evidence>
<organism evidence="18 19">
    <name type="scientific">Sulfobacillus benefaciens</name>
    <dbReference type="NCBI Taxonomy" id="453960"/>
    <lineage>
        <taxon>Bacteria</taxon>
        <taxon>Bacillati</taxon>
        <taxon>Bacillota</taxon>
        <taxon>Clostridia</taxon>
        <taxon>Eubacteriales</taxon>
        <taxon>Clostridiales Family XVII. Incertae Sedis</taxon>
        <taxon>Sulfobacillus</taxon>
    </lineage>
</organism>
<feature type="domain" description="Lon proteolytic" evidence="16">
    <location>
        <begin position="586"/>
        <end position="767"/>
    </location>
</feature>
<evidence type="ECO:0000256" key="5">
    <source>
        <dbReference type="ARBA" id="ARBA00022801"/>
    </source>
</evidence>
<gene>
    <name evidence="9 18" type="primary">lon</name>
    <name evidence="18" type="ORF">C7B43_11195</name>
</gene>
<comment type="subcellular location">
    <subcellularLocation>
        <location evidence="1 9 10">Cytoplasm</location>
    </subcellularLocation>
</comment>
<feature type="coiled-coil region" evidence="15">
    <location>
        <begin position="183"/>
        <end position="264"/>
    </location>
</feature>
<keyword evidence="2 9" id="KW-0963">Cytoplasm</keyword>
<dbReference type="InterPro" id="IPR008269">
    <property type="entry name" value="Lon_proteolytic"/>
</dbReference>
<dbReference type="InterPro" id="IPR046336">
    <property type="entry name" value="Lon_prtase_N_sf"/>
</dbReference>